<reference evidence="3" key="1">
    <citation type="submission" date="2016-10" db="EMBL/GenBank/DDBJ databases">
        <authorList>
            <person name="Varghese N."/>
            <person name="Submissions S."/>
        </authorList>
    </citation>
    <scope>NUCLEOTIDE SEQUENCE [LARGE SCALE GENOMIC DNA]</scope>
    <source>
        <strain evidence="3">CGMCC 1.11012</strain>
    </source>
</reference>
<protein>
    <submittedName>
        <fullName evidence="2">Uncharacterized protein</fullName>
    </submittedName>
</protein>
<keyword evidence="1" id="KW-0472">Membrane</keyword>
<sequence length="59" mass="6345">MFMKPGNLNGSEEDAAKRRAEELAKESAGGSFMTGVIAFVVLAVVIVAVFYGIAYFRTN</sequence>
<keyword evidence="1" id="KW-1133">Transmembrane helix</keyword>
<gene>
    <name evidence="2" type="ORF">SAMN05216192_12265</name>
</gene>
<dbReference type="RefSeq" id="WP_090716173.1">
    <property type="nucleotide sequence ID" value="NZ_FNDX01000022.1"/>
</dbReference>
<dbReference type="Proteomes" id="UP000199050">
    <property type="component" value="Unassembled WGS sequence"/>
</dbReference>
<evidence type="ECO:0000313" key="2">
    <source>
        <dbReference type="EMBL" id="SDJ70817.1"/>
    </source>
</evidence>
<dbReference type="EMBL" id="FNDX01000022">
    <property type="protein sequence ID" value="SDJ70817.1"/>
    <property type="molecule type" value="Genomic_DNA"/>
</dbReference>
<feature type="transmembrane region" description="Helical" evidence="1">
    <location>
        <begin position="32"/>
        <end position="56"/>
    </location>
</feature>
<evidence type="ECO:0000313" key="3">
    <source>
        <dbReference type="Proteomes" id="UP000199050"/>
    </source>
</evidence>
<keyword evidence="1" id="KW-0812">Transmembrane</keyword>
<dbReference type="AlphaFoldDB" id="A0A1G8VYB0"/>
<evidence type="ECO:0000256" key="1">
    <source>
        <dbReference type="SAM" id="Phobius"/>
    </source>
</evidence>
<organism evidence="2 3">
    <name type="scientific">Paenibacillus typhae</name>
    <dbReference type="NCBI Taxonomy" id="1174501"/>
    <lineage>
        <taxon>Bacteria</taxon>
        <taxon>Bacillati</taxon>
        <taxon>Bacillota</taxon>
        <taxon>Bacilli</taxon>
        <taxon>Bacillales</taxon>
        <taxon>Paenibacillaceae</taxon>
        <taxon>Paenibacillus</taxon>
    </lineage>
</organism>
<proteinExistence type="predicted"/>
<accession>A0A1G8VYB0</accession>
<keyword evidence="3" id="KW-1185">Reference proteome</keyword>
<name>A0A1G8VYB0_9BACL</name>